<feature type="region of interest" description="Disordered" evidence="1">
    <location>
        <begin position="63"/>
        <end position="87"/>
    </location>
</feature>
<accession>A0A4Y2ADF3</accession>
<gene>
    <name evidence="2" type="ORF">AVEN_41728_1</name>
</gene>
<reference evidence="2 3" key="1">
    <citation type="journal article" date="2019" name="Sci. Rep.">
        <title>Orb-weaving spider Araneus ventricosus genome elucidates the spidroin gene catalogue.</title>
        <authorList>
            <person name="Kono N."/>
            <person name="Nakamura H."/>
            <person name="Ohtoshi R."/>
            <person name="Moran D.A.P."/>
            <person name="Shinohara A."/>
            <person name="Yoshida Y."/>
            <person name="Fujiwara M."/>
            <person name="Mori M."/>
            <person name="Tomita M."/>
            <person name="Arakawa K."/>
        </authorList>
    </citation>
    <scope>NUCLEOTIDE SEQUENCE [LARGE SCALE GENOMIC DNA]</scope>
</reference>
<evidence type="ECO:0000256" key="1">
    <source>
        <dbReference type="SAM" id="MobiDB-lite"/>
    </source>
</evidence>
<evidence type="ECO:0000313" key="3">
    <source>
        <dbReference type="Proteomes" id="UP000499080"/>
    </source>
</evidence>
<protein>
    <submittedName>
        <fullName evidence="2">Uncharacterized protein</fullName>
    </submittedName>
</protein>
<dbReference type="EMBL" id="BGPR01000012">
    <property type="protein sequence ID" value="GBL77276.1"/>
    <property type="molecule type" value="Genomic_DNA"/>
</dbReference>
<comment type="caution">
    <text evidence="2">The sequence shown here is derived from an EMBL/GenBank/DDBJ whole genome shotgun (WGS) entry which is preliminary data.</text>
</comment>
<keyword evidence="3" id="KW-1185">Reference proteome</keyword>
<organism evidence="2 3">
    <name type="scientific">Araneus ventricosus</name>
    <name type="common">Orbweaver spider</name>
    <name type="synonym">Epeira ventricosa</name>
    <dbReference type="NCBI Taxonomy" id="182803"/>
    <lineage>
        <taxon>Eukaryota</taxon>
        <taxon>Metazoa</taxon>
        <taxon>Ecdysozoa</taxon>
        <taxon>Arthropoda</taxon>
        <taxon>Chelicerata</taxon>
        <taxon>Arachnida</taxon>
        <taxon>Araneae</taxon>
        <taxon>Araneomorphae</taxon>
        <taxon>Entelegynae</taxon>
        <taxon>Araneoidea</taxon>
        <taxon>Araneidae</taxon>
        <taxon>Araneus</taxon>
    </lineage>
</organism>
<dbReference type="AlphaFoldDB" id="A0A4Y2ADF3"/>
<sequence length="128" mass="14542">MNFFLKPIKTFQFFFTLPLWRHHELWSNGNFPGLAGPRATSAPKVNIRLKLFHLRLSSEQLEYDQDGRTRELPDHPGDASLVPLPDEMPGSLSLPQDSFTTTVAASPFPTSVVLMRQKSFLRSEDLSK</sequence>
<evidence type="ECO:0000313" key="2">
    <source>
        <dbReference type="EMBL" id="GBL77276.1"/>
    </source>
</evidence>
<name>A0A4Y2ADF3_ARAVE</name>
<feature type="compositionally biased region" description="Basic and acidic residues" evidence="1">
    <location>
        <begin position="65"/>
        <end position="77"/>
    </location>
</feature>
<dbReference type="Proteomes" id="UP000499080">
    <property type="component" value="Unassembled WGS sequence"/>
</dbReference>
<proteinExistence type="predicted"/>